<name>A0A848EJ65_9PROT</name>
<gene>
    <name evidence="2" type="ORF">GWK16_19425</name>
</gene>
<feature type="transmembrane region" description="Helical" evidence="1">
    <location>
        <begin position="76"/>
        <end position="99"/>
    </location>
</feature>
<keyword evidence="1" id="KW-0472">Membrane</keyword>
<sequence length="107" mass="12419">MIVPMWFVIANMLFGLVWSTIVVFRIWSRTDRSVPFVEFCAVATTPFSRNWGGAYQWPGTYDPEVVRYWRERAFRAWQVVFLGLALQVCIAALIANFVLPHFNRATA</sequence>
<dbReference type="EMBL" id="JABBKX010000008">
    <property type="protein sequence ID" value="NMJ43428.1"/>
    <property type="molecule type" value="Genomic_DNA"/>
</dbReference>
<keyword evidence="1" id="KW-0812">Transmembrane</keyword>
<reference evidence="2 3" key="1">
    <citation type="submission" date="2020-03" db="EMBL/GenBank/DDBJ databases">
        <authorList>
            <person name="Sun Q."/>
        </authorList>
    </citation>
    <scope>NUCLEOTIDE SEQUENCE [LARGE SCALE GENOMIC DNA]</scope>
    <source>
        <strain evidence="2 3">JC162</strain>
    </source>
</reference>
<keyword evidence="1" id="KW-1133">Transmembrane helix</keyword>
<keyword evidence="3" id="KW-1185">Reference proteome</keyword>
<organism evidence="2 3">
    <name type="scientific">Neoroseomonas marina</name>
    <dbReference type="NCBI Taxonomy" id="1232220"/>
    <lineage>
        <taxon>Bacteria</taxon>
        <taxon>Pseudomonadati</taxon>
        <taxon>Pseudomonadota</taxon>
        <taxon>Alphaproteobacteria</taxon>
        <taxon>Acetobacterales</taxon>
        <taxon>Acetobacteraceae</taxon>
        <taxon>Neoroseomonas</taxon>
    </lineage>
</organism>
<feature type="transmembrane region" description="Helical" evidence="1">
    <location>
        <begin position="6"/>
        <end position="27"/>
    </location>
</feature>
<accession>A0A848EJ65</accession>
<protein>
    <submittedName>
        <fullName evidence="2">Uncharacterized protein</fullName>
    </submittedName>
</protein>
<evidence type="ECO:0000256" key="1">
    <source>
        <dbReference type="SAM" id="Phobius"/>
    </source>
</evidence>
<dbReference type="AlphaFoldDB" id="A0A848EJ65"/>
<proteinExistence type="predicted"/>
<dbReference type="Proteomes" id="UP000548582">
    <property type="component" value="Unassembled WGS sequence"/>
</dbReference>
<comment type="caution">
    <text evidence="2">The sequence shown here is derived from an EMBL/GenBank/DDBJ whole genome shotgun (WGS) entry which is preliminary data.</text>
</comment>
<evidence type="ECO:0000313" key="3">
    <source>
        <dbReference type="Proteomes" id="UP000548582"/>
    </source>
</evidence>
<evidence type="ECO:0000313" key="2">
    <source>
        <dbReference type="EMBL" id="NMJ43428.1"/>
    </source>
</evidence>